<comment type="similarity">
    <text evidence="2">Belongs to the MscS (TC 1.A.23) family.</text>
</comment>
<organism evidence="12 13">
    <name type="scientific">Niveibacterium microcysteis</name>
    <dbReference type="NCBI Taxonomy" id="2811415"/>
    <lineage>
        <taxon>Bacteria</taxon>
        <taxon>Pseudomonadati</taxon>
        <taxon>Pseudomonadota</taxon>
        <taxon>Betaproteobacteria</taxon>
        <taxon>Rhodocyclales</taxon>
        <taxon>Rhodocyclaceae</taxon>
        <taxon>Niveibacterium</taxon>
    </lineage>
</organism>
<dbReference type="InterPro" id="IPR011066">
    <property type="entry name" value="MscS_channel_C_sf"/>
</dbReference>
<keyword evidence="3" id="KW-1003">Cell membrane</keyword>
<dbReference type="InterPro" id="IPR049278">
    <property type="entry name" value="MS_channel_C"/>
</dbReference>
<proteinExistence type="inferred from homology"/>
<evidence type="ECO:0000256" key="4">
    <source>
        <dbReference type="ARBA" id="ARBA00022692"/>
    </source>
</evidence>
<dbReference type="PANTHER" id="PTHR30347">
    <property type="entry name" value="POTASSIUM CHANNEL RELATED"/>
    <property type="match status" value="1"/>
</dbReference>
<evidence type="ECO:0000259" key="11">
    <source>
        <dbReference type="Pfam" id="PF21082"/>
    </source>
</evidence>
<evidence type="ECO:0000256" key="8">
    <source>
        <dbReference type="SAM" id="Phobius"/>
    </source>
</evidence>
<evidence type="ECO:0000256" key="2">
    <source>
        <dbReference type="ARBA" id="ARBA00008017"/>
    </source>
</evidence>
<keyword evidence="6 8" id="KW-0472">Membrane</keyword>
<dbReference type="EMBL" id="CP071060">
    <property type="protein sequence ID" value="QSI77136.1"/>
    <property type="molecule type" value="Genomic_DNA"/>
</dbReference>
<keyword evidence="13" id="KW-1185">Reference proteome</keyword>
<feature type="domain" description="Mechanosensitive ion channel MscS" evidence="10">
    <location>
        <begin position="636"/>
        <end position="702"/>
    </location>
</feature>
<reference evidence="12 13" key="1">
    <citation type="submission" date="2021-02" db="EMBL/GenBank/DDBJ databases">
        <title>Niveibacterium changnyeongensis HC41.</title>
        <authorList>
            <person name="Kang M."/>
        </authorList>
    </citation>
    <scope>NUCLEOTIDE SEQUENCE [LARGE SCALE GENOMIC DNA]</scope>
    <source>
        <strain evidence="12 13">HC41</strain>
    </source>
</reference>
<dbReference type="PANTHER" id="PTHR30347:SF1">
    <property type="entry name" value="MECHANOSENSITIVE CHANNEL MSCK"/>
    <property type="match status" value="1"/>
</dbReference>
<evidence type="ECO:0000313" key="13">
    <source>
        <dbReference type="Proteomes" id="UP000663570"/>
    </source>
</evidence>
<accession>A0ABX7M5X0</accession>
<evidence type="ECO:0000256" key="7">
    <source>
        <dbReference type="SAM" id="Coils"/>
    </source>
</evidence>
<evidence type="ECO:0000256" key="6">
    <source>
        <dbReference type="ARBA" id="ARBA00023136"/>
    </source>
</evidence>
<evidence type="ECO:0000259" key="10">
    <source>
        <dbReference type="Pfam" id="PF00924"/>
    </source>
</evidence>
<protein>
    <submittedName>
        <fullName evidence="12">Mechanosensitive ion channel</fullName>
    </submittedName>
</protein>
<name>A0ABX7M5X0_9RHOO</name>
<dbReference type="Gene3D" id="1.10.287.1260">
    <property type="match status" value="1"/>
</dbReference>
<dbReference type="InterPro" id="IPR011014">
    <property type="entry name" value="MscS_channel_TM-2"/>
</dbReference>
<keyword evidence="9" id="KW-0732">Signal</keyword>
<evidence type="ECO:0000256" key="9">
    <source>
        <dbReference type="SAM" id="SignalP"/>
    </source>
</evidence>
<feature type="signal peptide" evidence="9">
    <location>
        <begin position="1"/>
        <end position="19"/>
    </location>
</feature>
<comment type="subcellular location">
    <subcellularLocation>
        <location evidence="1">Cell membrane</location>
        <topology evidence="1">Multi-pass membrane protein</topology>
    </subcellularLocation>
</comment>
<sequence length="826" mass="90949">MYTRALLAAIALLTTEVIAAPIAGIAGVMDAAGASQSAPAAHSPANPDAMDAASIAARMKAAQDALARADNRQAADEALPPGIPPELLSERRYLLQQQVTAYALQLDMIRRAEALKTRAEIISGADVMTPTDELGKPPYSIVLVDRLRQQLQTVALAVDSIEAQQLVVAKEREIVTRDYDAAELSRRQSFEALERNRVAGDLPRLRWLWQFSELRAHSHGARLQALRQQEGVLATELAQTSSAFRELEARVAQTESKVRFNAADREVLLARQAERRTALEGELANARADANALEQSLRQRQQERDEQRDTLVKLRAALDAARNQMKTPGVAGGKDKHSHTVSIAELEAKIARLNDSMTQAQRLLELEQVRAMTAGDKIDILTRLIESQHFQHVFWDLRYAAEQPGATQATTEALRNGVRELTERIKEPSRSLRHELQLTLDQISAMQDRQANATPEEAALIRQTINAMQDRVQLQLRGLTEVGQLRLMATRWSEEFNREAADRSAKARLDAIRNEVVDTVGDIWSYEFTTVSDTAIVDGQTIATQRGVTVGKLVIALITLFAGFWLARRVARLFNNHIHARFGIPLQTLNTASNWVLSGVFAMLFVISLAIVRIPLTVFAFLGGAIAIGAGFGMQTLLKNLMSGLMLLVERPFKLGDTVEVAGKRGTVTDIGVRASTIRNIDGIETLVPNASFIEQEVTNWTYTSGKVRFAVKIGVAYGAPARRVAELLLEVAQRHGKILKDPEPEVLFEDFGADALNFGLYFWLDLDAGTAGRIVTSDVRFMIDKAFAEAGIVIAFPQRDVHLDTSRPLEIRMLDTAAPGSPVAT</sequence>
<dbReference type="InterPro" id="IPR052702">
    <property type="entry name" value="MscS-like_channel"/>
</dbReference>
<dbReference type="Proteomes" id="UP000663570">
    <property type="component" value="Chromosome"/>
</dbReference>
<evidence type="ECO:0000313" key="12">
    <source>
        <dbReference type="EMBL" id="QSI77136.1"/>
    </source>
</evidence>
<evidence type="ECO:0000256" key="1">
    <source>
        <dbReference type="ARBA" id="ARBA00004651"/>
    </source>
</evidence>
<dbReference type="InterPro" id="IPR010920">
    <property type="entry name" value="LSM_dom_sf"/>
</dbReference>
<keyword evidence="4 8" id="KW-0812">Transmembrane</keyword>
<dbReference type="Pfam" id="PF00924">
    <property type="entry name" value="MS_channel_2nd"/>
    <property type="match status" value="1"/>
</dbReference>
<feature type="transmembrane region" description="Helical" evidence="8">
    <location>
        <begin position="592"/>
        <end position="612"/>
    </location>
</feature>
<dbReference type="SUPFAM" id="SSF50182">
    <property type="entry name" value="Sm-like ribonucleoproteins"/>
    <property type="match status" value="1"/>
</dbReference>
<feature type="chain" id="PRO_5046248084" evidence="9">
    <location>
        <begin position="20"/>
        <end position="826"/>
    </location>
</feature>
<dbReference type="SUPFAM" id="SSF82689">
    <property type="entry name" value="Mechanosensitive channel protein MscS (YggB), C-terminal domain"/>
    <property type="match status" value="1"/>
</dbReference>
<feature type="transmembrane region" description="Helical" evidence="8">
    <location>
        <begin position="618"/>
        <end position="638"/>
    </location>
</feature>
<dbReference type="Gene3D" id="3.30.70.100">
    <property type="match status" value="1"/>
</dbReference>
<dbReference type="SUPFAM" id="SSF82861">
    <property type="entry name" value="Mechanosensitive channel protein MscS (YggB), transmembrane region"/>
    <property type="match status" value="1"/>
</dbReference>
<dbReference type="Pfam" id="PF21082">
    <property type="entry name" value="MS_channel_3rd"/>
    <property type="match status" value="1"/>
</dbReference>
<dbReference type="InterPro" id="IPR023408">
    <property type="entry name" value="MscS_beta-dom_sf"/>
</dbReference>
<evidence type="ECO:0000256" key="5">
    <source>
        <dbReference type="ARBA" id="ARBA00022989"/>
    </source>
</evidence>
<feature type="domain" description="Mechanosensitive ion channel MscS C-terminal" evidence="11">
    <location>
        <begin position="712"/>
        <end position="795"/>
    </location>
</feature>
<feature type="coiled-coil region" evidence="7">
    <location>
        <begin position="237"/>
        <end position="363"/>
    </location>
</feature>
<evidence type="ECO:0000256" key="3">
    <source>
        <dbReference type="ARBA" id="ARBA00022475"/>
    </source>
</evidence>
<keyword evidence="7" id="KW-0175">Coiled coil</keyword>
<dbReference type="InterPro" id="IPR006685">
    <property type="entry name" value="MscS_channel_2nd"/>
</dbReference>
<keyword evidence="5 8" id="KW-1133">Transmembrane helix</keyword>
<dbReference type="RefSeq" id="WP_206254672.1">
    <property type="nucleotide sequence ID" value="NZ_CP071060.1"/>
</dbReference>
<dbReference type="Gene3D" id="2.30.30.60">
    <property type="match status" value="1"/>
</dbReference>
<gene>
    <name evidence="12" type="ORF">JY500_00350</name>
</gene>